<dbReference type="EMBL" id="LAZR01038329">
    <property type="protein sequence ID" value="KKL19854.1"/>
    <property type="molecule type" value="Genomic_DNA"/>
</dbReference>
<comment type="caution">
    <text evidence="2">The sequence shown here is derived from an EMBL/GenBank/DDBJ whole genome shotgun (WGS) entry which is preliminary data.</text>
</comment>
<feature type="non-terminal residue" evidence="2">
    <location>
        <position position="80"/>
    </location>
</feature>
<feature type="region of interest" description="Disordered" evidence="1">
    <location>
        <begin position="21"/>
        <end position="80"/>
    </location>
</feature>
<organism evidence="2">
    <name type="scientific">marine sediment metagenome</name>
    <dbReference type="NCBI Taxonomy" id="412755"/>
    <lineage>
        <taxon>unclassified sequences</taxon>
        <taxon>metagenomes</taxon>
        <taxon>ecological metagenomes</taxon>
    </lineage>
</organism>
<gene>
    <name evidence="2" type="ORF">LCGC14_2461350</name>
</gene>
<accession>A0A0F9BD66</accession>
<feature type="compositionally biased region" description="Acidic residues" evidence="1">
    <location>
        <begin position="53"/>
        <end position="80"/>
    </location>
</feature>
<protein>
    <submittedName>
        <fullName evidence="2">Uncharacterized protein</fullName>
    </submittedName>
</protein>
<name>A0A0F9BD66_9ZZZZ</name>
<reference evidence="2" key="1">
    <citation type="journal article" date="2015" name="Nature">
        <title>Complex archaea that bridge the gap between prokaryotes and eukaryotes.</title>
        <authorList>
            <person name="Spang A."/>
            <person name="Saw J.H."/>
            <person name="Jorgensen S.L."/>
            <person name="Zaremba-Niedzwiedzka K."/>
            <person name="Martijn J."/>
            <person name="Lind A.E."/>
            <person name="van Eijk R."/>
            <person name="Schleper C."/>
            <person name="Guy L."/>
            <person name="Ettema T.J."/>
        </authorList>
    </citation>
    <scope>NUCLEOTIDE SEQUENCE</scope>
</reference>
<sequence>MELEPNANPYVGSGVRDAAAAIEQSGLLEQSVKVDVDEPPEEQAPEEAPATPDDGEPTPEPEDTPAEAEAEPEPQEELSN</sequence>
<dbReference type="AlphaFoldDB" id="A0A0F9BD66"/>
<proteinExistence type="predicted"/>
<evidence type="ECO:0000256" key="1">
    <source>
        <dbReference type="SAM" id="MobiDB-lite"/>
    </source>
</evidence>
<evidence type="ECO:0000313" key="2">
    <source>
        <dbReference type="EMBL" id="KKL19854.1"/>
    </source>
</evidence>